<reference evidence="2" key="1">
    <citation type="journal article" date="2019" name="Int. J. Syst. Evol. Microbiol.">
        <title>The Global Catalogue of Microorganisms (GCM) 10K type strain sequencing project: providing services to taxonomists for standard genome sequencing and annotation.</title>
        <authorList>
            <consortium name="The Broad Institute Genomics Platform"/>
            <consortium name="The Broad Institute Genome Sequencing Center for Infectious Disease"/>
            <person name="Wu L."/>
            <person name="Ma J."/>
        </authorList>
    </citation>
    <scope>NUCLEOTIDE SEQUENCE [LARGE SCALE GENOMIC DNA]</scope>
    <source>
        <strain evidence="2">CCUG 57113</strain>
    </source>
</reference>
<gene>
    <name evidence="1" type="ORF">ACFPPD_04730</name>
</gene>
<name>A0ABW0LQ43_9BACL</name>
<accession>A0ABW0LQ43</accession>
<evidence type="ECO:0008006" key="3">
    <source>
        <dbReference type="Google" id="ProtNLM"/>
    </source>
</evidence>
<dbReference type="Proteomes" id="UP001596105">
    <property type="component" value="Unassembled WGS sequence"/>
</dbReference>
<dbReference type="EMBL" id="JBHSMH010000005">
    <property type="protein sequence ID" value="MFC5468015.1"/>
    <property type="molecule type" value="Genomic_DNA"/>
</dbReference>
<sequence length="44" mass="4773">MTEIGIKLIAATSNVKTATVIFVLNGTRNVKLNTREEYFASSGI</sequence>
<dbReference type="RefSeq" id="WP_378081346.1">
    <property type="nucleotide sequence ID" value="NZ_JBHSMH010000005.1"/>
</dbReference>
<comment type="caution">
    <text evidence="1">The sequence shown here is derived from an EMBL/GenBank/DDBJ whole genome shotgun (WGS) entry which is preliminary data.</text>
</comment>
<proteinExistence type="predicted"/>
<organism evidence="1 2">
    <name type="scientific">Cohnella suwonensis</name>
    <dbReference type="NCBI Taxonomy" id="696072"/>
    <lineage>
        <taxon>Bacteria</taxon>
        <taxon>Bacillati</taxon>
        <taxon>Bacillota</taxon>
        <taxon>Bacilli</taxon>
        <taxon>Bacillales</taxon>
        <taxon>Paenibacillaceae</taxon>
        <taxon>Cohnella</taxon>
    </lineage>
</organism>
<keyword evidence="2" id="KW-1185">Reference proteome</keyword>
<dbReference type="InterPro" id="IPR010982">
    <property type="entry name" value="Lambda_DNA-bd_dom_sf"/>
</dbReference>
<evidence type="ECO:0000313" key="1">
    <source>
        <dbReference type="EMBL" id="MFC5468015.1"/>
    </source>
</evidence>
<evidence type="ECO:0000313" key="2">
    <source>
        <dbReference type="Proteomes" id="UP001596105"/>
    </source>
</evidence>
<protein>
    <recommendedName>
        <fullName evidence="3">Transposase</fullName>
    </recommendedName>
</protein>
<dbReference type="Gene3D" id="1.10.260.40">
    <property type="entry name" value="lambda repressor-like DNA-binding domains"/>
    <property type="match status" value="1"/>
</dbReference>